<dbReference type="STRING" id="661478.OP10G_2962"/>
<name>A0A068NU69_FIMGI</name>
<protein>
    <recommendedName>
        <fullName evidence="3">Glycoside hydrolase family 42 N-terminal domain-containing protein</fullName>
    </recommendedName>
</protein>
<accession>A0A068NU69</accession>
<dbReference type="OrthoDB" id="242935at2"/>
<keyword evidence="2" id="KW-1185">Reference proteome</keyword>
<dbReference type="HOGENOM" id="CLU_762365_0_0_0"/>
<dbReference type="KEGG" id="fgi:OP10G_2962"/>
<dbReference type="InterPro" id="IPR017853">
    <property type="entry name" value="GH"/>
</dbReference>
<dbReference type="Gene3D" id="3.20.20.80">
    <property type="entry name" value="Glycosidases"/>
    <property type="match status" value="1"/>
</dbReference>
<proteinExistence type="predicted"/>
<organism evidence="1 2">
    <name type="scientific">Fimbriimonas ginsengisoli Gsoil 348</name>
    <dbReference type="NCBI Taxonomy" id="661478"/>
    <lineage>
        <taxon>Bacteria</taxon>
        <taxon>Bacillati</taxon>
        <taxon>Armatimonadota</taxon>
        <taxon>Fimbriimonadia</taxon>
        <taxon>Fimbriimonadales</taxon>
        <taxon>Fimbriimonadaceae</taxon>
        <taxon>Fimbriimonas</taxon>
    </lineage>
</organism>
<reference evidence="1 2" key="1">
    <citation type="journal article" date="2014" name="PLoS ONE">
        <title>The first complete genome sequence of the class fimbriimonadia in the phylum armatimonadetes.</title>
        <authorList>
            <person name="Hu Z.Y."/>
            <person name="Wang Y.Z."/>
            <person name="Im W.T."/>
            <person name="Wang S.Y."/>
            <person name="Zhao G.P."/>
            <person name="Zheng H.J."/>
            <person name="Quan Z.X."/>
        </authorList>
    </citation>
    <scope>NUCLEOTIDE SEQUENCE [LARGE SCALE GENOMIC DNA]</scope>
    <source>
        <strain evidence="1">Gsoil 348</strain>
    </source>
</reference>
<dbReference type="eggNOG" id="ENOG503383F">
    <property type="taxonomic scope" value="Bacteria"/>
</dbReference>
<dbReference type="EMBL" id="CP007139">
    <property type="protein sequence ID" value="AIE86330.1"/>
    <property type="molecule type" value="Genomic_DNA"/>
</dbReference>
<evidence type="ECO:0000313" key="1">
    <source>
        <dbReference type="EMBL" id="AIE86330.1"/>
    </source>
</evidence>
<gene>
    <name evidence="1" type="ORF">OP10G_2962</name>
</gene>
<sequence>MILAALLLTSPLLGGDPSYFPIGVWLQSPANAPRYQAIGINLYVGLWQGPTGEQIAALEKAKMPVACEMNDWAKAHLDRKIIAGWMHQDEPDNAQPLPDGKGYGPPILPDQVVQGYARIRQTDSSRPVLLNLGQGVAWDDWFGRGVRTRHPEDYAAYAKGADIASFDIYPVTSPPPVQGNLWYVGQGTARLRKWTRPAQRVWACIEATRISNPATKPTPAQTKTLVWMALIHGAQGLIYFSHQFAPTFIEAGILADEEMSKAVKAINEQVQSLAPVLNSPDAQDVVKVAGGGSTVDVLVKKKGKELYIFAINMTSTPTQAEIFTPSRTNQTTVLDENRSVPLAKGAFTDHFSAYEVHLYKIKI</sequence>
<evidence type="ECO:0000313" key="2">
    <source>
        <dbReference type="Proteomes" id="UP000027982"/>
    </source>
</evidence>
<dbReference type="AlphaFoldDB" id="A0A068NU69"/>
<evidence type="ECO:0008006" key="3">
    <source>
        <dbReference type="Google" id="ProtNLM"/>
    </source>
</evidence>
<dbReference type="SUPFAM" id="SSF51445">
    <property type="entry name" value="(Trans)glycosidases"/>
    <property type="match status" value="1"/>
</dbReference>
<dbReference type="RefSeq" id="WP_025229699.1">
    <property type="nucleotide sequence ID" value="NZ_CP007139.1"/>
</dbReference>
<dbReference type="Proteomes" id="UP000027982">
    <property type="component" value="Chromosome"/>
</dbReference>